<comment type="caution">
    <text evidence="3">The sequence shown here is derived from an EMBL/GenBank/DDBJ whole genome shotgun (WGS) entry which is preliminary data.</text>
</comment>
<accession>A0AAV7J315</accession>
<dbReference type="Pfam" id="PF00538">
    <property type="entry name" value="Linker_histone"/>
    <property type="match status" value="1"/>
</dbReference>
<sequence>MARTKGKSKKVDKKPTKTKPMKIAALIISAIQELKETKGSTPSKITGYISYNSNLPETRVKRQVNSVLKRGVEYGILRRYRGQYFLPAGDEMDRANKIAERFARLPTPVPSNLDQAQKKGENFVRGATAESFGDTRRIKSYRPDPITDQRRVQSLPASPTMSMSEISWGHGDYAMHGSDFE</sequence>
<feature type="region of interest" description="Disordered" evidence="1">
    <location>
        <begin position="138"/>
        <end position="163"/>
    </location>
</feature>
<dbReference type="SMART" id="SM00526">
    <property type="entry name" value="H15"/>
    <property type="match status" value="1"/>
</dbReference>
<name>A0AAV7J315_COTGL</name>
<reference evidence="3 4" key="1">
    <citation type="journal article" date="2021" name="J. Hered.">
        <title>A chromosome-level genome assembly of the parasitoid wasp, Cotesia glomerata (Hymenoptera: Braconidae).</title>
        <authorList>
            <person name="Pinto B.J."/>
            <person name="Weis J.J."/>
            <person name="Gamble T."/>
            <person name="Ode P.J."/>
            <person name="Paul R."/>
            <person name="Zaspel J.M."/>
        </authorList>
    </citation>
    <scope>NUCLEOTIDE SEQUENCE [LARGE SCALE GENOMIC DNA]</scope>
    <source>
        <strain evidence="3">CgM1</strain>
    </source>
</reference>
<dbReference type="EMBL" id="JAHXZJ010000002">
    <property type="protein sequence ID" value="KAH0564270.1"/>
    <property type="molecule type" value="Genomic_DNA"/>
</dbReference>
<feature type="compositionally biased region" description="Basic and acidic residues" evidence="1">
    <location>
        <begin position="138"/>
        <end position="151"/>
    </location>
</feature>
<dbReference type="SUPFAM" id="SSF46785">
    <property type="entry name" value="Winged helix' DNA-binding domain"/>
    <property type="match status" value="1"/>
</dbReference>
<gene>
    <name evidence="3" type="ORF">KQX54_011024</name>
</gene>
<dbReference type="GO" id="GO:0003677">
    <property type="term" value="F:DNA binding"/>
    <property type="evidence" value="ECO:0007669"/>
    <property type="project" value="InterPro"/>
</dbReference>
<dbReference type="PROSITE" id="PS51504">
    <property type="entry name" value="H15"/>
    <property type="match status" value="1"/>
</dbReference>
<evidence type="ECO:0000256" key="1">
    <source>
        <dbReference type="SAM" id="MobiDB-lite"/>
    </source>
</evidence>
<dbReference type="Gene3D" id="1.10.10.10">
    <property type="entry name" value="Winged helix-like DNA-binding domain superfamily/Winged helix DNA-binding domain"/>
    <property type="match status" value="1"/>
</dbReference>
<dbReference type="GO" id="GO:0006334">
    <property type="term" value="P:nucleosome assembly"/>
    <property type="evidence" value="ECO:0007669"/>
    <property type="project" value="InterPro"/>
</dbReference>
<proteinExistence type="predicted"/>
<dbReference type="AlphaFoldDB" id="A0AAV7J315"/>
<dbReference type="InterPro" id="IPR005818">
    <property type="entry name" value="Histone_H1/H5_H15"/>
</dbReference>
<keyword evidence="4" id="KW-1185">Reference proteome</keyword>
<dbReference type="InterPro" id="IPR036388">
    <property type="entry name" value="WH-like_DNA-bd_sf"/>
</dbReference>
<dbReference type="GO" id="GO:0000786">
    <property type="term" value="C:nucleosome"/>
    <property type="evidence" value="ECO:0007669"/>
    <property type="project" value="InterPro"/>
</dbReference>
<dbReference type="Proteomes" id="UP000826195">
    <property type="component" value="Unassembled WGS sequence"/>
</dbReference>
<protein>
    <recommendedName>
        <fullName evidence="2">H15 domain-containing protein</fullName>
    </recommendedName>
</protein>
<evidence type="ECO:0000259" key="2">
    <source>
        <dbReference type="PROSITE" id="PS51504"/>
    </source>
</evidence>
<evidence type="ECO:0000313" key="4">
    <source>
        <dbReference type="Proteomes" id="UP000826195"/>
    </source>
</evidence>
<feature type="domain" description="H15" evidence="2">
    <location>
        <begin position="14"/>
        <end position="88"/>
    </location>
</feature>
<dbReference type="InterPro" id="IPR036390">
    <property type="entry name" value="WH_DNA-bd_sf"/>
</dbReference>
<organism evidence="3 4">
    <name type="scientific">Cotesia glomerata</name>
    <name type="common">Lepidopteran parasitic wasp</name>
    <name type="synonym">Apanteles glomeratus</name>
    <dbReference type="NCBI Taxonomy" id="32391"/>
    <lineage>
        <taxon>Eukaryota</taxon>
        <taxon>Metazoa</taxon>
        <taxon>Ecdysozoa</taxon>
        <taxon>Arthropoda</taxon>
        <taxon>Hexapoda</taxon>
        <taxon>Insecta</taxon>
        <taxon>Pterygota</taxon>
        <taxon>Neoptera</taxon>
        <taxon>Endopterygota</taxon>
        <taxon>Hymenoptera</taxon>
        <taxon>Apocrita</taxon>
        <taxon>Ichneumonoidea</taxon>
        <taxon>Braconidae</taxon>
        <taxon>Microgastrinae</taxon>
        <taxon>Cotesia</taxon>
    </lineage>
</organism>
<evidence type="ECO:0000313" key="3">
    <source>
        <dbReference type="EMBL" id="KAH0564270.1"/>
    </source>
</evidence>